<dbReference type="SUPFAM" id="SSF46894">
    <property type="entry name" value="C-terminal effector domain of the bipartite response regulators"/>
    <property type="match status" value="1"/>
</dbReference>
<dbReference type="InterPro" id="IPR036388">
    <property type="entry name" value="WH-like_DNA-bd_sf"/>
</dbReference>
<organism evidence="5 6">
    <name type="scientific">Oceanobacter antarcticus</name>
    <dbReference type="NCBI Taxonomy" id="3133425"/>
    <lineage>
        <taxon>Bacteria</taxon>
        <taxon>Pseudomonadati</taxon>
        <taxon>Pseudomonadota</taxon>
        <taxon>Gammaproteobacteria</taxon>
        <taxon>Oceanospirillales</taxon>
        <taxon>Oceanospirillaceae</taxon>
        <taxon>Oceanobacter</taxon>
    </lineage>
</organism>
<keyword evidence="2" id="KW-0238">DNA-binding</keyword>
<dbReference type="Gene3D" id="1.10.10.10">
    <property type="entry name" value="Winged helix-like DNA-binding domain superfamily/Winged helix DNA-binding domain"/>
    <property type="match status" value="1"/>
</dbReference>
<evidence type="ECO:0000313" key="5">
    <source>
        <dbReference type="EMBL" id="MFK4754155.1"/>
    </source>
</evidence>
<dbReference type="PANTHER" id="PTHR44688:SF16">
    <property type="entry name" value="DNA-BINDING TRANSCRIPTIONAL ACTIVATOR DEVR_DOSR"/>
    <property type="match status" value="1"/>
</dbReference>
<dbReference type="RefSeq" id="WP_416207096.1">
    <property type="nucleotide sequence ID" value="NZ_JBBKTX010000025.1"/>
</dbReference>
<keyword evidence="3" id="KW-0804">Transcription</keyword>
<dbReference type="Pfam" id="PF00196">
    <property type="entry name" value="GerE"/>
    <property type="match status" value="1"/>
</dbReference>
<keyword evidence="6" id="KW-1185">Reference proteome</keyword>
<dbReference type="EMBL" id="JBBKTX010000025">
    <property type="protein sequence ID" value="MFK4754155.1"/>
    <property type="molecule type" value="Genomic_DNA"/>
</dbReference>
<dbReference type="Proteomes" id="UP001620597">
    <property type="component" value="Unassembled WGS sequence"/>
</dbReference>
<dbReference type="PANTHER" id="PTHR44688">
    <property type="entry name" value="DNA-BINDING TRANSCRIPTIONAL ACTIVATOR DEVR_DOSR"/>
    <property type="match status" value="1"/>
</dbReference>
<comment type="caution">
    <text evidence="5">The sequence shown here is derived from an EMBL/GenBank/DDBJ whole genome shotgun (WGS) entry which is preliminary data.</text>
</comment>
<evidence type="ECO:0000313" key="6">
    <source>
        <dbReference type="Proteomes" id="UP001620597"/>
    </source>
</evidence>
<reference evidence="5 6" key="1">
    <citation type="submission" date="2024-03" db="EMBL/GenBank/DDBJ databases">
        <title>High-quality draft genome sequence of Oceanobacter sp. wDCs-4.</title>
        <authorList>
            <person name="Dong C."/>
        </authorList>
    </citation>
    <scope>NUCLEOTIDE SEQUENCE [LARGE SCALE GENOMIC DNA]</scope>
    <source>
        <strain evidence="6">wDCs-4</strain>
    </source>
</reference>
<evidence type="ECO:0000256" key="3">
    <source>
        <dbReference type="ARBA" id="ARBA00023163"/>
    </source>
</evidence>
<evidence type="ECO:0000256" key="2">
    <source>
        <dbReference type="ARBA" id="ARBA00023125"/>
    </source>
</evidence>
<dbReference type="InterPro" id="IPR000792">
    <property type="entry name" value="Tscrpt_reg_LuxR_C"/>
</dbReference>
<dbReference type="PRINTS" id="PR00038">
    <property type="entry name" value="HTHLUXR"/>
</dbReference>
<dbReference type="SMART" id="SM00421">
    <property type="entry name" value="HTH_LUXR"/>
    <property type="match status" value="1"/>
</dbReference>
<keyword evidence="1" id="KW-0805">Transcription regulation</keyword>
<dbReference type="CDD" id="cd06170">
    <property type="entry name" value="LuxR_C_like"/>
    <property type="match status" value="1"/>
</dbReference>
<protein>
    <submittedName>
        <fullName evidence="5">Helix-turn-helix transcriptional regulator</fullName>
    </submittedName>
</protein>
<feature type="domain" description="HTH luxR-type" evidence="4">
    <location>
        <begin position="192"/>
        <end position="257"/>
    </location>
</feature>
<gene>
    <name evidence="5" type="ORF">WG929_17215</name>
</gene>
<dbReference type="PROSITE" id="PS50043">
    <property type="entry name" value="HTH_LUXR_2"/>
    <property type="match status" value="1"/>
</dbReference>
<evidence type="ECO:0000259" key="4">
    <source>
        <dbReference type="PROSITE" id="PS50043"/>
    </source>
</evidence>
<sequence>MSEITATKALANLVDHIRLTSFPKELANYLTSLAHFDTCLMLVFVPGAKPTLIYTETDAPSAALETYLHHSYLLDPLYCALQQSSSNQITGLSRLSNIAPDSFTQSEYFNSCYQEFDLVDEINLVIELAENRYFTLSLGRKSSLGSITRAEMNRLQEHCAMVSALIRQFWLSNADEYLPNGQSRSTLTQALRTFGQGVLTRREQEITALILQGHSSQSIAELLNICVGTVKVHRKNIHGRLNTSQQSEIFTLFLNHLSEMDMRIVA</sequence>
<proteinExistence type="predicted"/>
<accession>A0ABW8NME1</accession>
<dbReference type="InterPro" id="IPR016032">
    <property type="entry name" value="Sig_transdc_resp-reg_C-effctor"/>
</dbReference>
<evidence type="ECO:0000256" key="1">
    <source>
        <dbReference type="ARBA" id="ARBA00023015"/>
    </source>
</evidence>
<dbReference type="PROSITE" id="PS00622">
    <property type="entry name" value="HTH_LUXR_1"/>
    <property type="match status" value="1"/>
</dbReference>
<name>A0ABW8NME1_9GAMM</name>